<name>A0A8H6LUY8_9AGAR</name>
<evidence type="ECO:0000313" key="5">
    <source>
        <dbReference type="Proteomes" id="UP000521943"/>
    </source>
</evidence>
<comment type="caution">
    <text evidence="4">The sequence shown here is derived from an EMBL/GenBank/DDBJ whole genome shotgun (WGS) entry which is preliminary data.</text>
</comment>
<reference evidence="4 5" key="1">
    <citation type="submission" date="2020-07" db="EMBL/GenBank/DDBJ databases">
        <title>Comparative genomics of pyrophilous fungi reveals a link between fire events and developmental genes.</title>
        <authorList>
            <consortium name="DOE Joint Genome Institute"/>
            <person name="Steindorff A.S."/>
            <person name="Carver A."/>
            <person name="Calhoun S."/>
            <person name="Stillman K."/>
            <person name="Liu H."/>
            <person name="Lipzen A."/>
            <person name="Pangilinan J."/>
            <person name="Labutti K."/>
            <person name="Bruns T.D."/>
            <person name="Grigoriev I.V."/>
        </authorList>
    </citation>
    <scope>NUCLEOTIDE SEQUENCE [LARGE SCALE GENOMIC DNA]</scope>
    <source>
        <strain evidence="4 5">CBS 144469</strain>
    </source>
</reference>
<feature type="region of interest" description="Disordered" evidence="1">
    <location>
        <begin position="419"/>
        <end position="444"/>
    </location>
</feature>
<dbReference type="EMBL" id="JACGCI010000158">
    <property type="protein sequence ID" value="KAF6743134.1"/>
    <property type="molecule type" value="Genomic_DNA"/>
</dbReference>
<evidence type="ECO:0000256" key="1">
    <source>
        <dbReference type="SAM" id="MobiDB-lite"/>
    </source>
</evidence>
<organism evidence="4 5">
    <name type="scientific">Ephemerocybe angulata</name>
    <dbReference type="NCBI Taxonomy" id="980116"/>
    <lineage>
        <taxon>Eukaryota</taxon>
        <taxon>Fungi</taxon>
        <taxon>Dikarya</taxon>
        <taxon>Basidiomycota</taxon>
        <taxon>Agaricomycotina</taxon>
        <taxon>Agaricomycetes</taxon>
        <taxon>Agaricomycetidae</taxon>
        <taxon>Agaricales</taxon>
        <taxon>Agaricineae</taxon>
        <taxon>Psathyrellaceae</taxon>
        <taxon>Ephemerocybe</taxon>
    </lineage>
</organism>
<dbReference type="InterPro" id="IPR041539">
    <property type="entry name" value="CxC5"/>
</dbReference>
<sequence length="628" mass="71912">MPVALEEVVGVLRLYPELYAQVSLEDVVHFVNLASLLKPYLLLSKSVYSDGPLHRLPRYMHDFLVSSLGFEDGDIAKLLWEAFKYVLWEKPWDEQLERDLGNQYIPYFLKKGMPHNLNTAFHCFLLPVMTCPNPGCIQYTRQGLSNGIGRPRELVEPVSFPVSIFSRDHGSLPGTAISLYCRGCNTRYHYDFYVHTNATLRTFYSEPRRYVHAAEHVYVDQEACSMFSSMMLNSWYPTLFAPLLPLNYSTRLKLDTELVWNALLLYWLLNDARENGFALEVEHSAPSQALRLAKPMAARNERFVGPGQPEWNHACTLCCWVNEEHEAIRSVVVDGVTVGRPCCTVHDCMNPLPTVKSRFCNAHLDQLQVCCLTTCSAPVEPGFKTCALEKHRDFEKHVREENKAMFVLKRRAEKRARERELSAFTTGSREDEDEVDDLDNLEDDQTFPDAGGNQVLKARFGRRRTHNEELCVASCGVILGRATFYGSEAPNGVRLFLKGLFPTKRSLPQAIWHDNMCQIICMLKKDPEDRAYFAKTALIVDVFHFKSKHKETDMNLMTPDGQWRFNSSAAEQANAWFGKYNPIVREMEAVRYSFFLDEMVKEHNRALIAELHAKGKAPYLIPLADLLD</sequence>
<dbReference type="Proteomes" id="UP000521943">
    <property type="component" value="Unassembled WGS sequence"/>
</dbReference>
<dbReference type="Pfam" id="PF18721">
    <property type="entry name" value="CxC6"/>
    <property type="match status" value="1"/>
</dbReference>
<evidence type="ECO:0000313" key="4">
    <source>
        <dbReference type="EMBL" id="KAF6743134.1"/>
    </source>
</evidence>
<feature type="domain" description="CxC5 like cysteine cluster associated with KDZ" evidence="2">
    <location>
        <begin position="122"/>
        <end position="236"/>
    </location>
</feature>
<feature type="compositionally biased region" description="Acidic residues" evidence="1">
    <location>
        <begin position="430"/>
        <end position="444"/>
    </location>
</feature>
<accession>A0A8H6LUY8</accession>
<keyword evidence="5" id="KW-1185">Reference proteome</keyword>
<evidence type="ECO:0000259" key="2">
    <source>
        <dbReference type="Pfam" id="PF18718"/>
    </source>
</evidence>
<proteinExistence type="predicted"/>
<evidence type="ECO:0000259" key="3">
    <source>
        <dbReference type="Pfam" id="PF18721"/>
    </source>
</evidence>
<evidence type="ECO:0008006" key="6">
    <source>
        <dbReference type="Google" id="ProtNLM"/>
    </source>
</evidence>
<protein>
    <recommendedName>
        <fullName evidence="6">CxC5 like cysteine cluster associated with KDZ domain-containing protein</fullName>
    </recommendedName>
</protein>
<dbReference type="Pfam" id="PF18718">
    <property type="entry name" value="CxC5"/>
    <property type="match status" value="1"/>
</dbReference>
<gene>
    <name evidence="4" type="ORF">DFP72DRAFT_994087</name>
</gene>
<dbReference type="InterPro" id="IPR040898">
    <property type="entry name" value="CxC6"/>
</dbReference>
<feature type="domain" description="CxC6 like cysteine cluster associated with KDZ" evidence="3">
    <location>
        <begin position="332"/>
        <end position="397"/>
    </location>
</feature>
<dbReference type="AlphaFoldDB" id="A0A8H6LUY8"/>
<dbReference type="OrthoDB" id="2501483at2759"/>